<dbReference type="EMBL" id="LVEP01000002">
    <property type="protein sequence ID" value="OCB78618.1"/>
    <property type="molecule type" value="Genomic_DNA"/>
</dbReference>
<dbReference type="PROSITE" id="PS51257">
    <property type="entry name" value="PROKAR_LIPOPROTEIN"/>
    <property type="match status" value="1"/>
</dbReference>
<name>A0A1B9E9R1_9FLAO</name>
<dbReference type="GO" id="GO:0016787">
    <property type="term" value="F:hydrolase activity"/>
    <property type="evidence" value="ECO:0007669"/>
    <property type="project" value="InterPro"/>
</dbReference>
<gene>
    <name evidence="2" type="ORF">LPBF_01065</name>
</gene>
<accession>A0A1B9E9R1</accession>
<organism evidence="2 3">
    <name type="scientific">Flavobacterium crassostreae</name>
    <dbReference type="NCBI Taxonomy" id="1763534"/>
    <lineage>
        <taxon>Bacteria</taxon>
        <taxon>Pseudomonadati</taxon>
        <taxon>Bacteroidota</taxon>
        <taxon>Flavobacteriia</taxon>
        <taxon>Flavobacteriales</taxon>
        <taxon>Flavobacteriaceae</taxon>
        <taxon>Flavobacterium</taxon>
    </lineage>
</organism>
<dbReference type="AlphaFoldDB" id="A0A1B9E9R1"/>
<dbReference type="Pfam" id="PF02872">
    <property type="entry name" value="5_nucleotid_C"/>
    <property type="match status" value="1"/>
</dbReference>
<dbReference type="PANTHER" id="PTHR11575:SF24">
    <property type="entry name" value="5'-NUCLEOTIDASE"/>
    <property type="match status" value="1"/>
</dbReference>
<feature type="domain" description="5'-Nucleotidase C-terminal" evidence="1">
    <location>
        <begin position="91"/>
        <end position="228"/>
    </location>
</feature>
<dbReference type="Gene3D" id="3.90.780.10">
    <property type="entry name" value="5'-Nucleotidase, C-terminal domain"/>
    <property type="match status" value="1"/>
</dbReference>
<evidence type="ECO:0000313" key="2">
    <source>
        <dbReference type="EMBL" id="OCB78618.1"/>
    </source>
</evidence>
<dbReference type="InterPro" id="IPR036907">
    <property type="entry name" value="5'-Nucleotdase_C_sf"/>
</dbReference>
<evidence type="ECO:0000313" key="3">
    <source>
        <dbReference type="Proteomes" id="UP000093510"/>
    </source>
</evidence>
<dbReference type="InterPro" id="IPR006179">
    <property type="entry name" value="5_nucleotidase/apyrase"/>
</dbReference>
<dbReference type="Proteomes" id="UP000093510">
    <property type="component" value="Unassembled WGS sequence"/>
</dbReference>
<dbReference type="PRINTS" id="PR01607">
    <property type="entry name" value="APYRASEFAMLY"/>
</dbReference>
<sequence>MVNLKKYIRVLKLFVIFLTFFGILSCGNKIGALTKIEGKQIAITPETALMPQEGSSSAIEAYIKPYREHINKDLDSVLSYCPVTLDKKVTNLQSTLGNLMADVVLKAGNAVFWKKEQKEIALCLLNSGGIRAILPKGNVTARNAFEIMPFENNLVVIALTGDQILDLIAYFIATKKAHPLSGLTFRITKDNLAETILIQGKPLYKEQLYYVATNDYLANGGDNMTFFAKGSKPYDLNYKLRNIWLDYFKQTDTITGYIDQRISVE</sequence>
<proteinExistence type="predicted"/>
<comment type="caution">
    <text evidence="2">The sequence shown here is derived from an EMBL/GenBank/DDBJ whole genome shotgun (WGS) entry which is preliminary data.</text>
</comment>
<protein>
    <recommendedName>
        <fullName evidence="1">5'-Nucleotidase C-terminal domain-containing protein</fullName>
    </recommendedName>
</protein>
<dbReference type="InterPro" id="IPR008334">
    <property type="entry name" value="5'-Nucleotdase_C"/>
</dbReference>
<reference evidence="2 3" key="1">
    <citation type="submission" date="2016-03" db="EMBL/GenBank/DDBJ databases">
        <authorList>
            <person name="Ploux O."/>
        </authorList>
    </citation>
    <scope>NUCLEOTIDE SEQUENCE [LARGE SCALE GENOMIC DNA]</scope>
    <source>
        <strain evidence="2 3">LPB0076</strain>
    </source>
</reference>
<dbReference type="OrthoDB" id="4762412at2"/>
<keyword evidence="3" id="KW-1185">Reference proteome</keyword>
<evidence type="ECO:0000259" key="1">
    <source>
        <dbReference type="Pfam" id="PF02872"/>
    </source>
</evidence>
<dbReference type="SUPFAM" id="SSF55816">
    <property type="entry name" value="5'-nucleotidase (syn. UDP-sugar hydrolase), C-terminal domain"/>
    <property type="match status" value="1"/>
</dbReference>
<dbReference type="GO" id="GO:0009166">
    <property type="term" value="P:nucleotide catabolic process"/>
    <property type="evidence" value="ECO:0007669"/>
    <property type="project" value="InterPro"/>
</dbReference>
<dbReference type="PANTHER" id="PTHR11575">
    <property type="entry name" value="5'-NUCLEOTIDASE-RELATED"/>
    <property type="match status" value="1"/>
</dbReference>
<dbReference type="STRING" id="1763534.GCA_001831475_01748"/>